<gene>
    <name evidence="1" type="ORF">K443DRAFT_488333</name>
</gene>
<reference evidence="1 2" key="1">
    <citation type="submission" date="2014-04" db="EMBL/GenBank/DDBJ databases">
        <authorList>
            <consortium name="DOE Joint Genome Institute"/>
            <person name="Kuo A."/>
            <person name="Kohler A."/>
            <person name="Nagy L.G."/>
            <person name="Floudas D."/>
            <person name="Copeland A."/>
            <person name="Barry K.W."/>
            <person name="Cichocki N."/>
            <person name="Veneault-Fourrey C."/>
            <person name="LaButti K."/>
            <person name="Lindquist E.A."/>
            <person name="Lipzen A."/>
            <person name="Lundell T."/>
            <person name="Morin E."/>
            <person name="Murat C."/>
            <person name="Sun H."/>
            <person name="Tunlid A."/>
            <person name="Henrissat B."/>
            <person name="Grigoriev I.V."/>
            <person name="Hibbett D.S."/>
            <person name="Martin F."/>
            <person name="Nordberg H.P."/>
            <person name="Cantor M.N."/>
            <person name="Hua S.X."/>
        </authorList>
    </citation>
    <scope>NUCLEOTIDE SEQUENCE [LARGE SCALE GENOMIC DNA]</scope>
    <source>
        <strain evidence="1 2">LaAM-08-1</strain>
    </source>
</reference>
<protein>
    <submittedName>
        <fullName evidence="1">Uncharacterized protein</fullName>
    </submittedName>
</protein>
<dbReference type="AlphaFoldDB" id="A0A0C9Y508"/>
<name>A0A0C9Y508_9AGAR</name>
<organism evidence="1 2">
    <name type="scientific">Laccaria amethystina LaAM-08-1</name>
    <dbReference type="NCBI Taxonomy" id="1095629"/>
    <lineage>
        <taxon>Eukaryota</taxon>
        <taxon>Fungi</taxon>
        <taxon>Dikarya</taxon>
        <taxon>Basidiomycota</taxon>
        <taxon>Agaricomycotina</taxon>
        <taxon>Agaricomycetes</taxon>
        <taxon>Agaricomycetidae</taxon>
        <taxon>Agaricales</taxon>
        <taxon>Agaricineae</taxon>
        <taxon>Hydnangiaceae</taxon>
        <taxon>Laccaria</taxon>
    </lineage>
</organism>
<accession>A0A0C9Y508</accession>
<dbReference type="Proteomes" id="UP000054477">
    <property type="component" value="Unassembled WGS sequence"/>
</dbReference>
<dbReference type="HOGENOM" id="CLU_2542928_0_0_1"/>
<keyword evidence="2" id="KW-1185">Reference proteome</keyword>
<evidence type="ECO:0000313" key="1">
    <source>
        <dbReference type="EMBL" id="KIK03163.1"/>
    </source>
</evidence>
<reference evidence="2" key="2">
    <citation type="submission" date="2015-01" db="EMBL/GenBank/DDBJ databases">
        <title>Evolutionary Origins and Diversification of the Mycorrhizal Mutualists.</title>
        <authorList>
            <consortium name="DOE Joint Genome Institute"/>
            <consortium name="Mycorrhizal Genomics Consortium"/>
            <person name="Kohler A."/>
            <person name="Kuo A."/>
            <person name="Nagy L.G."/>
            <person name="Floudas D."/>
            <person name="Copeland A."/>
            <person name="Barry K.W."/>
            <person name="Cichocki N."/>
            <person name="Veneault-Fourrey C."/>
            <person name="LaButti K."/>
            <person name="Lindquist E.A."/>
            <person name="Lipzen A."/>
            <person name="Lundell T."/>
            <person name="Morin E."/>
            <person name="Murat C."/>
            <person name="Riley R."/>
            <person name="Ohm R."/>
            <person name="Sun H."/>
            <person name="Tunlid A."/>
            <person name="Henrissat B."/>
            <person name="Grigoriev I.V."/>
            <person name="Hibbett D.S."/>
            <person name="Martin F."/>
        </authorList>
    </citation>
    <scope>NUCLEOTIDE SEQUENCE [LARGE SCALE GENOMIC DNA]</scope>
    <source>
        <strain evidence="2">LaAM-08-1</strain>
    </source>
</reference>
<sequence length="83" mass="9703">MIVFTRYESARWIYMERREITVRRSQTRFRGKVRGKIFLTGGVGSRMDWNEVELDNPSTPGAVLRTQPFSSRTHSSLENFASF</sequence>
<proteinExistence type="predicted"/>
<evidence type="ECO:0000313" key="2">
    <source>
        <dbReference type="Proteomes" id="UP000054477"/>
    </source>
</evidence>
<dbReference type="EMBL" id="KN838583">
    <property type="protein sequence ID" value="KIK03163.1"/>
    <property type="molecule type" value="Genomic_DNA"/>
</dbReference>